<organism evidence="8 9">
    <name type="scientific">Mariprofundus ferrinatatus</name>
    <dbReference type="NCBI Taxonomy" id="1921087"/>
    <lineage>
        <taxon>Bacteria</taxon>
        <taxon>Pseudomonadati</taxon>
        <taxon>Pseudomonadota</taxon>
        <taxon>Candidatius Mariprofundia</taxon>
        <taxon>Mariprofundales</taxon>
        <taxon>Mariprofundaceae</taxon>
        <taxon>Mariprofundus</taxon>
    </lineage>
</organism>
<keyword evidence="5" id="KW-0482">Metalloprotease</keyword>
<keyword evidence="1" id="KW-0645">Protease</keyword>
<protein>
    <submittedName>
        <fullName evidence="8">DNA repair protein RadC</fullName>
    </submittedName>
</protein>
<dbReference type="EMBL" id="CP018800">
    <property type="protein sequence ID" value="ATX82791.1"/>
    <property type="molecule type" value="Genomic_DNA"/>
</dbReference>
<keyword evidence="2" id="KW-0479">Metal-binding</keyword>
<dbReference type="Proteomes" id="UP000231637">
    <property type="component" value="Chromosome"/>
</dbReference>
<dbReference type="AlphaFoldDB" id="A0A2K8LA64"/>
<reference evidence="8 9" key="1">
    <citation type="submission" date="2016-12" db="EMBL/GenBank/DDBJ databases">
        <title>Isolation and genomic insights into novel planktonic Zetaproteobacteria from stratified waters of the Chesapeake Bay.</title>
        <authorList>
            <person name="McAllister S.M."/>
            <person name="Kato S."/>
            <person name="Chan C.S."/>
            <person name="Chiu B.K."/>
            <person name="Field E.K."/>
        </authorList>
    </citation>
    <scope>NUCLEOTIDE SEQUENCE [LARGE SCALE GENOMIC DNA]</scope>
    <source>
        <strain evidence="8 9">CP-8</strain>
    </source>
</reference>
<evidence type="ECO:0000259" key="7">
    <source>
        <dbReference type="PROSITE" id="PS50249"/>
    </source>
</evidence>
<accession>A0A2K8LA64</accession>
<dbReference type="Gene3D" id="1.10.150.20">
    <property type="entry name" value="5' to 3' exonuclease, C-terminal subdomain"/>
    <property type="match status" value="1"/>
</dbReference>
<keyword evidence="3" id="KW-0378">Hydrolase</keyword>
<evidence type="ECO:0000256" key="3">
    <source>
        <dbReference type="ARBA" id="ARBA00022801"/>
    </source>
</evidence>
<dbReference type="KEGG" id="mfn:Ga0123462_1954"/>
<evidence type="ECO:0000313" key="9">
    <source>
        <dbReference type="Proteomes" id="UP000231637"/>
    </source>
</evidence>
<dbReference type="NCBIfam" id="NF000642">
    <property type="entry name" value="PRK00024.1"/>
    <property type="match status" value="1"/>
</dbReference>
<keyword evidence="4" id="KW-0862">Zinc</keyword>
<dbReference type="Pfam" id="PF04002">
    <property type="entry name" value="RadC"/>
    <property type="match status" value="1"/>
</dbReference>
<keyword evidence="9" id="KW-1185">Reference proteome</keyword>
<feature type="domain" description="MPN" evidence="7">
    <location>
        <begin position="102"/>
        <end position="224"/>
    </location>
</feature>
<dbReference type="InterPro" id="IPR037518">
    <property type="entry name" value="MPN"/>
</dbReference>
<dbReference type="CDD" id="cd08071">
    <property type="entry name" value="MPN_DUF2466"/>
    <property type="match status" value="1"/>
</dbReference>
<dbReference type="OrthoDB" id="9804482at2"/>
<comment type="similarity">
    <text evidence="6">Belongs to the UPF0758 family.</text>
</comment>
<dbReference type="InterPro" id="IPR001405">
    <property type="entry name" value="UPF0758"/>
</dbReference>
<evidence type="ECO:0000313" key="8">
    <source>
        <dbReference type="EMBL" id="ATX82791.1"/>
    </source>
</evidence>
<gene>
    <name evidence="8" type="ORF">Ga0123462_1954</name>
</gene>
<dbReference type="SUPFAM" id="SSF47781">
    <property type="entry name" value="RuvA domain 2-like"/>
    <property type="match status" value="1"/>
</dbReference>
<dbReference type="PROSITE" id="PS50249">
    <property type="entry name" value="MPN"/>
    <property type="match status" value="1"/>
</dbReference>
<dbReference type="GO" id="GO:0008237">
    <property type="term" value="F:metallopeptidase activity"/>
    <property type="evidence" value="ECO:0007669"/>
    <property type="project" value="UniProtKB-KW"/>
</dbReference>
<dbReference type="PANTHER" id="PTHR30471:SF3">
    <property type="entry name" value="UPF0758 PROTEIN YEES-RELATED"/>
    <property type="match status" value="1"/>
</dbReference>
<evidence type="ECO:0000256" key="1">
    <source>
        <dbReference type="ARBA" id="ARBA00022670"/>
    </source>
</evidence>
<evidence type="ECO:0000256" key="6">
    <source>
        <dbReference type="RuleBase" id="RU003797"/>
    </source>
</evidence>
<dbReference type="GO" id="GO:0006508">
    <property type="term" value="P:proteolysis"/>
    <property type="evidence" value="ECO:0007669"/>
    <property type="project" value="UniProtKB-KW"/>
</dbReference>
<dbReference type="PANTHER" id="PTHR30471">
    <property type="entry name" value="DNA REPAIR PROTEIN RADC"/>
    <property type="match status" value="1"/>
</dbReference>
<dbReference type="InterPro" id="IPR010994">
    <property type="entry name" value="RuvA_2-like"/>
</dbReference>
<dbReference type="NCBIfam" id="TIGR00608">
    <property type="entry name" value="radc"/>
    <property type="match status" value="1"/>
</dbReference>
<proteinExistence type="inferred from homology"/>
<name>A0A2K8LA64_9PROT</name>
<dbReference type="Gene3D" id="3.40.140.10">
    <property type="entry name" value="Cytidine Deaminase, domain 2"/>
    <property type="match status" value="1"/>
</dbReference>
<evidence type="ECO:0000256" key="2">
    <source>
        <dbReference type="ARBA" id="ARBA00022723"/>
    </source>
</evidence>
<sequence>MDESVKGHRERLRKRFAGHGLDGFHDYEVLELLLTYIIPRVDVKPVAKRLLEIFGTLAGVFDATMPELAQVRGIGEQGALFLALIRQAELRYLASDLPGRSVYDRPDKVKAHLRMVVQGRGMECFGAVFTDQQHRHRATQIMFEGTVDRTAVYPRNLIKRALELDAKGLILFHNHPGGTPHASSEDIELTRRMAEACSTLDIKILDHFLIAGKEVLSFKENGWY</sequence>
<dbReference type="GO" id="GO:0046872">
    <property type="term" value="F:metal ion binding"/>
    <property type="evidence" value="ECO:0007669"/>
    <property type="project" value="UniProtKB-KW"/>
</dbReference>
<evidence type="ECO:0000256" key="4">
    <source>
        <dbReference type="ARBA" id="ARBA00022833"/>
    </source>
</evidence>
<dbReference type="RefSeq" id="WP_100266102.1">
    <property type="nucleotide sequence ID" value="NZ_CP018800.1"/>
</dbReference>
<evidence type="ECO:0000256" key="5">
    <source>
        <dbReference type="ARBA" id="ARBA00023049"/>
    </source>
</evidence>
<dbReference type="InterPro" id="IPR025657">
    <property type="entry name" value="RadC_JAB"/>
</dbReference>